<reference evidence="2" key="1">
    <citation type="submission" date="2022-09" db="EMBL/GenBank/DDBJ databases">
        <title>Aureispira anguillicida sp. nov., isolated from Leptocephalus of Japanese eel Anguilla japonica.</title>
        <authorList>
            <person name="Yuasa K."/>
            <person name="Mekata T."/>
            <person name="Ikunari K."/>
        </authorList>
    </citation>
    <scope>NUCLEOTIDE SEQUENCE</scope>
    <source>
        <strain evidence="2">EL160426</strain>
    </source>
</reference>
<accession>A0A915YK78</accession>
<proteinExistence type="predicted"/>
<dbReference type="PROSITE" id="PS51186">
    <property type="entry name" value="GNAT"/>
    <property type="match status" value="1"/>
</dbReference>
<dbReference type="InterPro" id="IPR016181">
    <property type="entry name" value="Acyl_CoA_acyltransferase"/>
</dbReference>
<dbReference type="Proteomes" id="UP001060919">
    <property type="component" value="Chromosome"/>
</dbReference>
<evidence type="ECO:0000313" key="2">
    <source>
        <dbReference type="EMBL" id="BDS14446.1"/>
    </source>
</evidence>
<keyword evidence="3" id="KW-1185">Reference proteome</keyword>
<dbReference type="SUPFAM" id="SSF55729">
    <property type="entry name" value="Acyl-CoA N-acyltransferases (Nat)"/>
    <property type="match status" value="1"/>
</dbReference>
<gene>
    <name evidence="2" type="ORF">AsAng_0052260</name>
</gene>
<evidence type="ECO:0000259" key="1">
    <source>
        <dbReference type="PROSITE" id="PS51186"/>
    </source>
</evidence>
<evidence type="ECO:0000313" key="3">
    <source>
        <dbReference type="Proteomes" id="UP001060919"/>
    </source>
</evidence>
<name>A0A915YK78_9BACT</name>
<protein>
    <submittedName>
        <fullName evidence="2">GNAT family N-acetyltransferase</fullName>
    </submittedName>
</protein>
<dbReference type="KEGG" id="aup:AsAng_0052260"/>
<dbReference type="InterPro" id="IPR000182">
    <property type="entry name" value="GNAT_dom"/>
</dbReference>
<dbReference type="EMBL" id="AP026867">
    <property type="protein sequence ID" value="BDS14446.1"/>
    <property type="molecule type" value="Genomic_DNA"/>
</dbReference>
<dbReference type="RefSeq" id="WP_264789661.1">
    <property type="nucleotide sequence ID" value="NZ_AP026867.1"/>
</dbReference>
<dbReference type="Pfam" id="PF13673">
    <property type="entry name" value="Acetyltransf_10"/>
    <property type="match status" value="1"/>
</dbReference>
<organism evidence="2 3">
    <name type="scientific">Aureispira anguillae</name>
    <dbReference type="NCBI Taxonomy" id="2864201"/>
    <lineage>
        <taxon>Bacteria</taxon>
        <taxon>Pseudomonadati</taxon>
        <taxon>Bacteroidota</taxon>
        <taxon>Saprospiria</taxon>
        <taxon>Saprospirales</taxon>
        <taxon>Saprospiraceae</taxon>
        <taxon>Aureispira</taxon>
    </lineage>
</organism>
<dbReference type="CDD" id="cd04301">
    <property type="entry name" value="NAT_SF"/>
    <property type="match status" value="1"/>
</dbReference>
<dbReference type="AlphaFoldDB" id="A0A915YK78"/>
<dbReference type="Gene3D" id="3.40.630.30">
    <property type="match status" value="1"/>
</dbReference>
<dbReference type="GO" id="GO:0016747">
    <property type="term" value="F:acyltransferase activity, transferring groups other than amino-acyl groups"/>
    <property type="evidence" value="ECO:0007669"/>
    <property type="project" value="InterPro"/>
</dbReference>
<sequence length="165" mass="19436">MKIEKAIKHDSNDLTELTIRSKSHWNYSKDQIEKWRDALTISETYILEKEVYKLMNGNDLIGYYSYCEINDRGVKLENLFIEPKFIGKGFGKMLMVDFLQRIRKTKFEKILLDADPNAEKFYEQFEFKTIGQLKTSIKNRFLPIMELKIKPANNKGEGAINKNIK</sequence>
<feature type="domain" description="N-acetyltransferase" evidence="1">
    <location>
        <begin position="1"/>
        <end position="148"/>
    </location>
</feature>